<dbReference type="AlphaFoldDB" id="A0A8J6M501"/>
<dbReference type="Proteomes" id="UP000602260">
    <property type="component" value="Unassembled WGS sequence"/>
</dbReference>
<accession>A0A8J6M501</accession>
<evidence type="ECO:0000313" key="1">
    <source>
        <dbReference type="EMBL" id="MBC5716176.1"/>
    </source>
</evidence>
<reference evidence="1" key="1">
    <citation type="submission" date="2020-08" db="EMBL/GenBank/DDBJ databases">
        <title>Genome public.</title>
        <authorList>
            <person name="Liu C."/>
            <person name="Sun Q."/>
        </authorList>
    </citation>
    <scope>NUCLEOTIDE SEQUENCE</scope>
    <source>
        <strain evidence="1">BX5</strain>
    </source>
</reference>
<evidence type="ECO:0000313" key="2">
    <source>
        <dbReference type="Proteomes" id="UP000602260"/>
    </source>
</evidence>
<sequence length="138" mass="14187">MMWLSERDIRREQGEPAAELGVVTLGGDPAGVSLGGERRQLPVYSPGGVTWRPAAGDRVLVLKTGAAGEQPCVIGRTQQGTDGLAPGAVRLAAPGGGGGVLADREGVNLYGTVKVGGTEIGDYVRAVVYQVLSEMVKS</sequence>
<dbReference type="EMBL" id="JACOPN010000001">
    <property type="protein sequence ID" value="MBC5716176.1"/>
    <property type="molecule type" value="Genomic_DNA"/>
</dbReference>
<keyword evidence="2" id="KW-1185">Reference proteome</keyword>
<protein>
    <submittedName>
        <fullName evidence="1">Uncharacterized protein</fullName>
    </submittedName>
</protein>
<comment type="caution">
    <text evidence="1">The sequence shown here is derived from an EMBL/GenBank/DDBJ whole genome shotgun (WGS) entry which is preliminary data.</text>
</comment>
<proteinExistence type="predicted"/>
<organism evidence="1 2">
    <name type="scientific">Flintibacter faecis</name>
    <dbReference type="NCBI Taxonomy" id="2763047"/>
    <lineage>
        <taxon>Bacteria</taxon>
        <taxon>Bacillati</taxon>
        <taxon>Bacillota</taxon>
        <taxon>Clostridia</taxon>
        <taxon>Eubacteriales</taxon>
        <taxon>Flintibacter</taxon>
    </lineage>
</organism>
<dbReference type="RefSeq" id="WP_147562847.1">
    <property type="nucleotide sequence ID" value="NZ_JACOPN010000001.1"/>
</dbReference>
<gene>
    <name evidence="1" type="ORF">H8S55_02370</name>
</gene>
<name>A0A8J6M501_9FIRM</name>